<protein>
    <submittedName>
        <fullName evidence="2">LLM class flavin-dependent oxidoreductase</fullName>
    </submittedName>
</protein>
<dbReference type="Gene3D" id="3.20.20.30">
    <property type="entry name" value="Luciferase-like domain"/>
    <property type="match status" value="1"/>
</dbReference>
<reference evidence="3" key="1">
    <citation type="journal article" date="2019" name="Int. J. Syst. Evol. Microbiol.">
        <title>The Global Catalogue of Microorganisms (GCM) 10K type strain sequencing project: providing services to taxonomists for standard genome sequencing and annotation.</title>
        <authorList>
            <consortium name="The Broad Institute Genomics Platform"/>
            <consortium name="The Broad Institute Genome Sequencing Center for Infectious Disease"/>
            <person name="Wu L."/>
            <person name="Ma J."/>
        </authorList>
    </citation>
    <scope>NUCLEOTIDE SEQUENCE [LARGE SCALE GENOMIC DNA]</scope>
    <source>
        <strain evidence="3">JCM 18304</strain>
    </source>
</reference>
<dbReference type="InterPro" id="IPR011251">
    <property type="entry name" value="Luciferase-like_dom"/>
</dbReference>
<dbReference type="Pfam" id="PF00296">
    <property type="entry name" value="Bac_luciferase"/>
    <property type="match status" value="1"/>
</dbReference>
<dbReference type="Proteomes" id="UP001501570">
    <property type="component" value="Unassembled WGS sequence"/>
</dbReference>
<dbReference type="SUPFAM" id="SSF51679">
    <property type="entry name" value="Bacterial luciferase-like"/>
    <property type="match status" value="1"/>
</dbReference>
<evidence type="ECO:0000259" key="1">
    <source>
        <dbReference type="Pfam" id="PF00296"/>
    </source>
</evidence>
<organism evidence="2 3">
    <name type="scientific">Rugosimonospora acidiphila</name>
    <dbReference type="NCBI Taxonomy" id="556531"/>
    <lineage>
        <taxon>Bacteria</taxon>
        <taxon>Bacillati</taxon>
        <taxon>Actinomycetota</taxon>
        <taxon>Actinomycetes</taxon>
        <taxon>Micromonosporales</taxon>
        <taxon>Micromonosporaceae</taxon>
        <taxon>Rugosimonospora</taxon>
    </lineage>
</organism>
<sequence length="326" mass="34914">MNSANGIGDGIRLGVVLPSGRAQWGPGTDPRDLIDFAVRAERLGFASLWAGDTLLRPVIETFTMLSAAAAATERVRLGTAALLPALRRPVQAAQAIASLDLLSGGRLVVTVGAGFPRRSEAEYAVSEVPWRGRFARLDDTVALWRHLWAADSPTAYHGEVLRFDHIPEQLRPARPGGPPIWLGGASPSALARTGRLYDGWLPYPPDPADYEAGLSRVREAATEAGRPATAVAPALFVTVLITDDAETGQRAIADYALATYGMPVEVVRTIQVLLAGTREQVTAALDRYVAAGARHLVCRIGALDLKSQLDQLELISTLYPKEKPDA</sequence>
<comment type="caution">
    <text evidence="2">The sequence shown here is derived from an EMBL/GenBank/DDBJ whole genome shotgun (WGS) entry which is preliminary data.</text>
</comment>
<name>A0ABP9RIG2_9ACTN</name>
<dbReference type="PANTHER" id="PTHR43244">
    <property type="match status" value="1"/>
</dbReference>
<evidence type="ECO:0000313" key="2">
    <source>
        <dbReference type="EMBL" id="GAA5177705.1"/>
    </source>
</evidence>
<accession>A0ABP9RIG2</accession>
<feature type="domain" description="Luciferase-like" evidence="1">
    <location>
        <begin position="12"/>
        <end position="256"/>
    </location>
</feature>
<dbReference type="InterPro" id="IPR036661">
    <property type="entry name" value="Luciferase-like_sf"/>
</dbReference>
<proteinExistence type="predicted"/>
<dbReference type="EMBL" id="BAABJQ010000001">
    <property type="protein sequence ID" value="GAA5177705.1"/>
    <property type="molecule type" value="Genomic_DNA"/>
</dbReference>
<dbReference type="PANTHER" id="PTHR43244:SF2">
    <property type="entry name" value="CONSERVED HYPOTHETICAL ALANINE AND PROLINE-RICH PROTEIN"/>
    <property type="match status" value="1"/>
</dbReference>
<evidence type="ECO:0000313" key="3">
    <source>
        <dbReference type="Proteomes" id="UP001501570"/>
    </source>
</evidence>
<gene>
    <name evidence="2" type="ORF">GCM10023322_03060</name>
</gene>
<keyword evidence="3" id="KW-1185">Reference proteome</keyword>
<dbReference type="RefSeq" id="WP_345625289.1">
    <property type="nucleotide sequence ID" value="NZ_BAABJQ010000001.1"/>
</dbReference>
<dbReference type="InterPro" id="IPR050564">
    <property type="entry name" value="F420-G6PD/mer"/>
</dbReference>